<sequence>MLVKKLFRRILGFFRKKEHGFKWQIVFELPEEPLEKILYLEGNIREKDYWYALLRCPCGCGDKIMLNLMNDAKPCWKVNIDKRRPSVFPSIWRTKNYKSHFWLSKGKVVWA</sequence>
<proteinExistence type="predicted"/>
<dbReference type="OrthoDB" id="3788717at2"/>
<organism evidence="1 2">
    <name type="scientific">Ulvibacterium marinum</name>
    <dbReference type="NCBI Taxonomy" id="2419782"/>
    <lineage>
        <taxon>Bacteria</taxon>
        <taxon>Pseudomonadati</taxon>
        <taxon>Bacteroidota</taxon>
        <taxon>Flavobacteriia</taxon>
        <taxon>Flavobacteriales</taxon>
        <taxon>Flavobacteriaceae</taxon>
        <taxon>Ulvibacterium</taxon>
    </lineage>
</organism>
<keyword evidence="2" id="KW-1185">Reference proteome</keyword>
<name>A0A3B0CAD2_9FLAO</name>
<accession>A0A3B0CAD2</accession>
<dbReference type="RefSeq" id="WP_120710043.1">
    <property type="nucleotide sequence ID" value="NZ_RBCJ01000001.1"/>
</dbReference>
<comment type="caution">
    <text evidence="1">The sequence shown here is derived from an EMBL/GenBank/DDBJ whole genome shotgun (WGS) entry which is preliminary data.</text>
</comment>
<dbReference type="AlphaFoldDB" id="A0A3B0CAD2"/>
<dbReference type="EMBL" id="RBCJ01000001">
    <property type="protein sequence ID" value="RKN82852.1"/>
    <property type="molecule type" value="Genomic_DNA"/>
</dbReference>
<gene>
    <name evidence="1" type="ORF">D7Z94_03155</name>
</gene>
<dbReference type="InterPro" id="IPR045384">
    <property type="entry name" value="DUF6527"/>
</dbReference>
<evidence type="ECO:0000313" key="2">
    <source>
        <dbReference type="Proteomes" id="UP000276603"/>
    </source>
</evidence>
<evidence type="ECO:0000313" key="1">
    <source>
        <dbReference type="EMBL" id="RKN82852.1"/>
    </source>
</evidence>
<reference evidence="1 2" key="1">
    <citation type="submission" date="2018-10" db="EMBL/GenBank/DDBJ databases">
        <title>Ulvibacterium marinum gen. nov., sp. nov., a novel marine bacterium of the family Flavobacteriaceae, isolated from a culture of the green alga Ulva prolifera.</title>
        <authorList>
            <person name="Zhang Z."/>
        </authorList>
    </citation>
    <scope>NUCLEOTIDE SEQUENCE [LARGE SCALE GENOMIC DNA]</scope>
    <source>
        <strain evidence="1 2">CCMM003</strain>
    </source>
</reference>
<dbReference type="Pfam" id="PF20137">
    <property type="entry name" value="BubE"/>
    <property type="match status" value="1"/>
</dbReference>
<dbReference type="Proteomes" id="UP000276603">
    <property type="component" value="Unassembled WGS sequence"/>
</dbReference>
<protein>
    <submittedName>
        <fullName evidence="1">Uncharacterized protein</fullName>
    </submittedName>
</protein>